<dbReference type="GO" id="GO:0006450">
    <property type="term" value="P:regulation of translational fidelity"/>
    <property type="evidence" value="ECO:0007669"/>
    <property type="project" value="TreeGrafter"/>
</dbReference>
<dbReference type="PANTHER" id="PTHR17490">
    <property type="entry name" value="SUA5"/>
    <property type="match status" value="1"/>
</dbReference>
<dbReference type="Proteomes" id="UP000317494">
    <property type="component" value="Unassembled WGS sequence"/>
</dbReference>
<gene>
    <name evidence="16" type="ORF">SeMB42_g01573</name>
</gene>
<dbReference type="EMBL" id="QEAN01000041">
    <property type="protein sequence ID" value="TPX52244.1"/>
    <property type="molecule type" value="Genomic_DNA"/>
</dbReference>
<evidence type="ECO:0000313" key="17">
    <source>
        <dbReference type="Proteomes" id="UP000317494"/>
    </source>
</evidence>
<comment type="caution">
    <text evidence="16">The sequence shown here is derived from an EMBL/GenBank/DDBJ whole genome shotgun (WGS) entry which is preliminary data.</text>
</comment>
<accession>A0A507DKR5</accession>
<dbReference type="PIRSF" id="PIRSF004930">
    <property type="entry name" value="Tln_factor_SUA5"/>
    <property type="match status" value="1"/>
</dbReference>
<dbReference type="InterPro" id="IPR005145">
    <property type="entry name" value="Sua5_C"/>
</dbReference>
<evidence type="ECO:0000256" key="3">
    <source>
        <dbReference type="ARBA" id="ARBA00012584"/>
    </source>
</evidence>
<dbReference type="InterPro" id="IPR050156">
    <property type="entry name" value="TC-AMP_synthase_SUA5"/>
</dbReference>
<dbReference type="Gene3D" id="3.90.870.10">
    <property type="entry name" value="DHBP synthase"/>
    <property type="match status" value="1"/>
</dbReference>
<evidence type="ECO:0000256" key="7">
    <source>
        <dbReference type="ARBA" id="ARBA00022694"/>
    </source>
</evidence>
<proteinExistence type="inferred from homology"/>
<evidence type="ECO:0000256" key="12">
    <source>
        <dbReference type="ARBA" id="ARBA00048366"/>
    </source>
</evidence>
<dbReference type="GO" id="GO:0061710">
    <property type="term" value="F:L-threonylcarbamoyladenylate synthase"/>
    <property type="evidence" value="ECO:0007669"/>
    <property type="project" value="UniProtKB-EC"/>
</dbReference>
<comment type="catalytic activity">
    <reaction evidence="12 13">
        <text>L-threonine + hydrogencarbonate + ATP = L-threonylcarbamoyladenylate + diphosphate + H2O</text>
        <dbReference type="Rhea" id="RHEA:36407"/>
        <dbReference type="ChEBI" id="CHEBI:15377"/>
        <dbReference type="ChEBI" id="CHEBI:17544"/>
        <dbReference type="ChEBI" id="CHEBI:30616"/>
        <dbReference type="ChEBI" id="CHEBI:33019"/>
        <dbReference type="ChEBI" id="CHEBI:57926"/>
        <dbReference type="ChEBI" id="CHEBI:73682"/>
        <dbReference type="EC" id="2.7.7.87"/>
    </reaction>
</comment>
<evidence type="ECO:0000256" key="6">
    <source>
        <dbReference type="ARBA" id="ARBA00022679"/>
    </source>
</evidence>
<feature type="binding site" evidence="14">
    <location>
        <position position="182"/>
    </location>
    <ligand>
        <name>L-threonine</name>
        <dbReference type="ChEBI" id="CHEBI:57926"/>
    </ligand>
</feature>
<evidence type="ECO:0000256" key="5">
    <source>
        <dbReference type="ARBA" id="ARBA00022490"/>
    </source>
</evidence>
<evidence type="ECO:0000256" key="13">
    <source>
        <dbReference type="PIRNR" id="PIRNR004930"/>
    </source>
</evidence>
<evidence type="ECO:0000256" key="10">
    <source>
        <dbReference type="ARBA" id="ARBA00022840"/>
    </source>
</evidence>
<dbReference type="AlphaFoldDB" id="A0A507DKR5"/>
<feature type="binding site" evidence="14">
    <location>
        <position position="206"/>
    </location>
    <ligand>
        <name>L-threonine</name>
        <dbReference type="ChEBI" id="CHEBI:57926"/>
    </ligand>
</feature>
<evidence type="ECO:0000313" key="16">
    <source>
        <dbReference type="EMBL" id="TPX52244.1"/>
    </source>
</evidence>
<reference evidence="16 17" key="1">
    <citation type="journal article" date="2019" name="Sci. Rep.">
        <title>Comparative genomics of chytrid fungi reveal insights into the obligate biotrophic and pathogenic lifestyle of Synchytrium endobioticum.</title>
        <authorList>
            <person name="van de Vossenberg B.T.L.H."/>
            <person name="Warris S."/>
            <person name="Nguyen H.D.T."/>
            <person name="van Gent-Pelzer M.P.E."/>
            <person name="Joly D.L."/>
            <person name="van de Geest H.C."/>
            <person name="Bonants P.J.M."/>
            <person name="Smith D.S."/>
            <person name="Levesque C.A."/>
            <person name="van der Lee T.A.J."/>
        </authorList>
    </citation>
    <scope>NUCLEOTIDE SEQUENCE [LARGE SCALE GENOMIC DNA]</scope>
    <source>
        <strain evidence="16 17">MB42</strain>
    </source>
</reference>
<dbReference type="SUPFAM" id="SSF55821">
    <property type="entry name" value="YrdC/RibB"/>
    <property type="match status" value="1"/>
</dbReference>
<evidence type="ECO:0000256" key="8">
    <source>
        <dbReference type="ARBA" id="ARBA00022695"/>
    </source>
</evidence>
<feature type="binding site" evidence="14">
    <location>
        <position position="128"/>
    </location>
    <ligand>
        <name>L-threonine</name>
        <dbReference type="ChEBI" id="CHEBI:57926"/>
    </ligand>
</feature>
<sequence length="412" mass="44381">MDPMLGNGRETGAPTASATSPPLLAVGLISFRAQPQYGLTVDPASFAYDYQDTTQPNGHSQLRAVKSSTYTHDHVIINRAARLVSTGHVVGFPTETVYGLAANALDPCAVSKIFIAKNRPPDNPLIVHISSLAMLYTHILPPGTKLPSSYEKAIEAHWPGPLTILLPKSPAIPNEVVANQPTVGVRFPSHPVARALIEACGFPVAAPSANTSGRPSPTLACHVFADLDGRIPLVIDGGPCLSGVESTVLDGLSCPPAILRPGGVTYEELRGLKGMEGLRVHGRDFRDEMLESAPTTPGMKYRHYTPDCQVVLIEHSEDMDEKMSSVISSLRNMLQTIGILRTRNHVIQKPRVDIEEYHLGSTPNQVAHQLFKGLRELESRGVSVILVEGISDTDEGLAVMNRVRKAASRIIA</sequence>
<dbReference type="FunFam" id="3.90.870.10:FF:000009">
    <property type="entry name" value="Threonylcarbamoyl-AMP synthase, putative"/>
    <property type="match status" value="1"/>
</dbReference>
<comment type="subcellular location">
    <subcellularLocation>
        <location evidence="1 13">Cytoplasm</location>
    </subcellularLocation>
</comment>
<keyword evidence="10 13" id="KW-0067">ATP-binding</keyword>
<feature type="binding site" evidence="14">
    <location>
        <position position="208"/>
    </location>
    <ligand>
        <name>ATP</name>
        <dbReference type="ChEBI" id="CHEBI:30616"/>
    </ligand>
</feature>
<dbReference type="GO" id="GO:0008033">
    <property type="term" value="P:tRNA processing"/>
    <property type="evidence" value="ECO:0007669"/>
    <property type="project" value="UniProtKB-KW"/>
</dbReference>
<dbReference type="PROSITE" id="PS51163">
    <property type="entry name" value="YRDC"/>
    <property type="match status" value="1"/>
</dbReference>
<dbReference type="GO" id="GO:0000049">
    <property type="term" value="F:tRNA binding"/>
    <property type="evidence" value="ECO:0007669"/>
    <property type="project" value="TreeGrafter"/>
</dbReference>
<feature type="binding site" evidence="14">
    <location>
        <position position="186"/>
    </location>
    <ligand>
        <name>L-threonine</name>
        <dbReference type="ChEBI" id="CHEBI:57926"/>
    </ligand>
</feature>
<feature type="domain" description="YrdC-like" evidence="15">
    <location>
        <begin position="74"/>
        <end position="264"/>
    </location>
</feature>
<feature type="binding site" evidence="14">
    <location>
        <position position="216"/>
    </location>
    <ligand>
        <name>ATP</name>
        <dbReference type="ChEBI" id="CHEBI:30616"/>
    </ligand>
</feature>
<feature type="binding site" evidence="14">
    <location>
        <position position="246"/>
    </location>
    <ligand>
        <name>L-threonine</name>
        <dbReference type="ChEBI" id="CHEBI:57926"/>
    </ligand>
</feature>
<dbReference type="VEuPathDB" id="FungiDB:SeMB42_g01573"/>
<dbReference type="EC" id="2.7.7.87" evidence="3 13"/>
<dbReference type="PANTHER" id="PTHR17490:SF16">
    <property type="entry name" value="THREONYLCARBAMOYL-AMP SYNTHASE"/>
    <property type="match status" value="1"/>
</dbReference>
<dbReference type="Gene3D" id="3.40.50.11030">
    <property type="entry name" value="Threonylcarbamoyl-AMP synthase, C-terminal domain"/>
    <property type="match status" value="1"/>
</dbReference>
<dbReference type="NCBIfam" id="TIGR00057">
    <property type="entry name" value="L-threonylcarbamoyladenylate synthase"/>
    <property type="match status" value="1"/>
</dbReference>
<organism evidence="16 17">
    <name type="scientific">Synchytrium endobioticum</name>
    <dbReference type="NCBI Taxonomy" id="286115"/>
    <lineage>
        <taxon>Eukaryota</taxon>
        <taxon>Fungi</taxon>
        <taxon>Fungi incertae sedis</taxon>
        <taxon>Chytridiomycota</taxon>
        <taxon>Chytridiomycota incertae sedis</taxon>
        <taxon>Chytridiomycetes</taxon>
        <taxon>Synchytriales</taxon>
        <taxon>Synchytriaceae</taxon>
        <taxon>Synchytrium</taxon>
    </lineage>
</organism>
<evidence type="ECO:0000256" key="11">
    <source>
        <dbReference type="ARBA" id="ARBA00029774"/>
    </source>
</evidence>
<feature type="binding site" evidence="14">
    <location>
        <position position="119"/>
    </location>
    <ligand>
        <name>ATP</name>
        <dbReference type="ChEBI" id="CHEBI:30616"/>
    </ligand>
</feature>
<dbReference type="GO" id="GO:0005737">
    <property type="term" value="C:cytoplasm"/>
    <property type="evidence" value="ECO:0007669"/>
    <property type="project" value="UniProtKB-SubCell"/>
</dbReference>
<comment type="similarity">
    <text evidence="2 13">Belongs to the SUA5 family.</text>
</comment>
<protein>
    <recommendedName>
        <fullName evidence="4 13">Threonylcarbamoyl-AMP synthase</fullName>
        <shortName evidence="13">TC-AMP synthase</shortName>
        <ecNumber evidence="3 13">2.7.7.87</ecNumber>
    </recommendedName>
    <alternativeName>
        <fullName evidence="11 13">L-threonylcarbamoyladenylate synthase</fullName>
    </alternativeName>
</protein>
<keyword evidence="9 13" id="KW-0547">Nucleotide-binding</keyword>
<dbReference type="Pfam" id="PF03481">
    <property type="entry name" value="Sua5_C"/>
    <property type="match status" value="1"/>
</dbReference>
<evidence type="ECO:0000256" key="1">
    <source>
        <dbReference type="ARBA" id="ARBA00004496"/>
    </source>
</evidence>
<feature type="binding site" evidence="14">
    <location>
        <position position="260"/>
    </location>
    <ligand>
        <name>ATP</name>
        <dbReference type="ChEBI" id="CHEBI:30616"/>
    </ligand>
</feature>
<dbReference type="InterPro" id="IPR038385">
    <property type="entry name" value="Sua5/YwlC_C"/>
</dbReference>
<dbReference type="InterPro" id="IPR006070">
    <property type="entry name" value="Sua5-like_dom"/>
</dbReference>
<evidence type="ECO:0000256" key="4">
    <source>
        <dbReference type="ARBA" id="ARBA00015492"/>
    </source>
</evidence>
<evidence type="ECO:0000256" key="9">
    <source>
        <dbReference type="ARBA" id="ARBA00022741"/>
    </source>
</evidence>
<comment type="function">
    <text evidence="13">Required for the formation of a threonylcarbamoyl group on adenosine at position 37 (t(6)A37) in tRNAs that read codons beginning with adenine.</text>
</comment>
<dbReference type="InterPro" id="IPR010923">
    <property type="entry name" value="T(6)A37_SUA5"/>
</dbReference>
<feature type="binding site" evidence="14">
    <location>
        <position position="96"/>
    </location>
    <ligand>
        <name>L-threonine</name>
        <dbReference type="ChEBI" id="CHEBI:57926"/>
    </ligand>
</feature>
<keyword evidence="8 13" id="KW-0548">Nucleotidyltransferase</keyword>
<feature type="binding site" evidence="14">
    <location>
        <position position="123"/>
    </location>
    <ligand>
        <name>ATP</name>
        <dbReference type="ChEBI" id="CHEBI:30616"/>
    </ligand>
</feature>
<keyword evidence="5 13" id="KW-0963">Cytoplasm</keyword>
<keyword evidence="6 13" id="KW-0808">Transferase</keyword>
<feature type="binding site" evidence="14">
    <location>
        <position position="304"/>
    </location>
    <ligand>
        <name>ATP</name>
        <dbReference type="ChEBI" id="CHEBI:30616"/>
    </ligand>
</feature>
<evidence type="ECO:0000256" key="14">
    <source>
        <dbReference type="PIRSR" id="PIRSR004930-1"/>
    </source>
</evidence>
<keyword evidence="17" id="KW-1185">Reference proteome</keyword>
<dbReference type="GO" id="GO:0003725">
    <property type="term" value="F:double-stranded RNA binding"/>
    <property type="evidence" value="ECO:0007669"/>
    <property type="project" value="UniProtKB-UniRule"/>
</dbReference>
<dbReference type="GO" id="GO:0005524">
    <property type="term" value="F:ATP binding"/>
    <property type="evidence" value="ECO:0007669"/>
    <property type="project" value="UniProtKB-UniRule"/>
</dbReference>
<dbReference type="InterPro" id="IPR017945">
    <property type="entry name" value="DHBP_synth_RibB-like_a/b_dom"/>
</dbReference>
<evidence type="ECO:0000256" key="2">
    <source>
        <dbReference type="ARBA" id="ARBA00007663"/>
    </source>
</evidence>
<keyword evidence="7 13" id="KW-0819">tRNA processing</keyword>
<dbReference type="Pfam" id="PF01300">
    <property type="entry name" value="Sua5_yciO_yrdC"/>
    <property type="match status" value="1"/>
</dbReference>
<dbReference type="STRING" id="286115.A0A507DKR5"/>
<name>A0A507DKR5_9FUNG</name>
<evidence type="ECO:0000259" key="15">
    <source>
        <dbReference type="PROSITE" id="PS51163"/>
    </source>
</evidence>